<keyword evidence="1" id="KW-0406">Ion transport</keyword>
<gene>
    <name evidence="4" type="ORF">METZ01_LOCUS186592</name>
</gene>
<dbReference type="GO" id="GO:0015079">
    <property type="term" value="F:potassium ion transmembrane transporter activity"/>
    <property type="evidence" value="ECO:0007669"/>
    <property type="project" value="InterPro"/>
</dbReference>
<dbReference type="PRINTS" id="PR00335">
    <property type="entry name" value="KUPTAKETRKA"/>
</dbReference>
<evidence type="ECO:0000256" key="2">
    <source>
        <dbReference type="ARBA" id="ARBA00022958"/>
    </source>
</evidence>
<proteinExistence type="predicted"/>
<accession>A0A382D5M4</accession>
<feature type="domain" description="RCK N-terminal" evidence="3">
    <location>
        <begin position="28"/>
        <end position="113"/>
    </location>
</feature>
<evidence type="ECO:0000256" key="1">
    <source>
        <dbReference type="ARBA" id="ARBA00022538"/>
    </source>
</evidence>
<dbReference type="InterPro" id="IPR006036">
    <property type="entry name" value="K_uptake_TrkA"/>
</dbReference>
<dbReference type="Gene3D" id="3.40.50.720">
    <property type="entry name" value="NAD(P)-binding Rossmann-like Domain"/>
    <property type="match status" value="1"/>
</dbReference>
<feature type="non-terminal residue" evidence="4">
    <location>
        <position position="121"/>
    </location>
</feature>
<dbReference type="InterPro" id="IPR036291">
    <property type="entry name" value="NAD(P)-bd_dom_sf"/>
</dbReference>
<dbReference type="EMBL" id="UINC01037764">
    <property type="protein sequence ID" value="SVB33738.1"/>
    <property type="molecule type" value="Genomic_DNA"/>
</dbReference>
<evidence type="ECO:0000259" key="3">
    <source>
        <dbReference type="Pfam" id="PF02254"/>
    </source>
</evidence>
<evidence type="ECO:0000313" key="4">
    <source>
        <dbReference type="EMBL" id="SVB33738.1"/>
    </source>
</evidence>
<dbReference type="Pfam" id="PF02254">
    <property type="entry name" value="TrkA_N"/>
    <property type="match status" value="1"/>
</dbReference>
<dbReference type="GO" id="GO:0005886">
    <property type="term" value="C:plasma membrane"/>
    <property type="evidence" value="ECO:0007669"/>
    <property type="project" value="InterPro"/>
</dbReference>
<sequence length="121" mass="13159">MLDSEEINNSTRELENSRRGPIYRARRVLIVGCGETGAGLATRLSDSGNIIKVLDLDPASFELLPPRRIETTRIVPVVGDGTREGDLRRASAHEVDVMIATTGTLSINILASQIGLHIIRV</sequence>
<dbReference type="SUPFAM" id="SSF51735">
    <property type="entry name" value="NAD(P)-binding Rossmann-fold domains"/>
    <property type="match status" value="1"/>
</dbReference>
<dbReference type="AlphaFoldDB" id="A0A382D5M4"/>
<protein>
    <recommendedName>
        <fullName evidence="3">RCK N-terminal domain-containing protein</fullName>
    </recommendedName>
</protein>
<keyword evidence="2" id="KW-0630">Potassium</keyword>
<organism evidence="4">
    <name type="scientific">marine metagenome</name>
    <dbReference type="NCBI Taxonomy" id="408172"/>
    <lineage>
        <taxon>unclassified sequences</taxon>
        <taxon>metagenomes</taxon>
        <taxon>ecological metagenomes</taxon>
    </lineage>
</organism>
<dbReference type="InterPro" id="IPR003148">
    <property type="entry name" value="RCK_N"/>
</dbReference>
<keyword evidence="1" id="KW-0813">Transport</keyword>
<name>A0A382D5M4_9ZZZZ</name>
<reference evidence="4" key="1">
    <citation type="submission" date="2018-05" db="EMBL/GenBank/DDBJ databases">
        <authorList>
            <person name="Lanie J.A."/>
            <person name="Ng W.-L."/>
            <person name="Kazmierczak K.M."/>
            <person name="Andrzejewski T.M."/>
            <person name="Davidsen T.M."/>
            <person name="Wayne K.J."/>
            <person name="Tettelin H."/>
            <person name="Glass J.I."/>
            <person name="Rusch D."/>
            <person name="Podicherti R."/>
            <person name="Tsui H.-C.T."/>
            <person name="Winkler M.E."/>
        </authorList>
    </citation>
    <scope>NUCLEOTIDE SEQUENCE</scope>
</reference>
<keyword evidence="1" id="KW-0633">Potassium transport</keyword>